<dbReference type="Proteomes" id="UP000001218">
    <property type="component" value="Unassembled WGS sequence"/>
</dbReference>
<evidence type="ECO:0000313" key="1">
    <source>
        <dbReference type="EMBL" id="EKN06327.1"/>
    </source>
</evidence>
<evidence type="ECO:0000313" key="2">
    <source>
        <dbReference type="Proteomes" id="UP000001218"/>
    </source>
</evidence>
<gene>
    <name evidence="1" type="ORF">HMPREF1077_03350</name>
</gene>
<dbReference type="HOGENOM" id="CLU_3357535_0_0_10"/>
<accession>K5XZZ8</accession>
<organism evidence="1 2">
    <name type="scientific">Parabacteroides johnsonii CL02T12C29</name>
    <dbReference type="NCBI Taxonomy" id="999419"/>
    <lineage>
        <taxon>Bacteria</taxon>
        <taxon>Pseudomonadati</taxon>
        <taxon>Bacteroidota</taxon>
        <taxon>Bacteroidia</taxon>
        <taxon>Bacteroidales</taxon>
        <taxon>Tannerellaceae</taxon>
        <taxon>Parabacteroides</taxon>
    </lineage>
</organism>
<dbReference type="EMBL" id="AGZP01000031">
    <property type="protein sequence ID" value="EKN06327.1"/>
    <property type="molecule type" value="Genomic_DNA"/>
</dbReference>
<sequence>MMSERMFYLTLGGWLMVKNDLFRLAGFFFSEEQSLE</sequence>
<name>K5XZZ8_9BACT</name>
<protein>
    <submittedName>
        <fullName evidence="1">Uncharacterized protein</fullName>
    </submittedName>
</protein>
<proteinExistence type="predicted"/>
<reference evidence="1 2" key="1">
    <citation type="submission" date="2012-02" db="EMBL/GenBank/DDBJ databases">
        <title>The Genome Sequence of Parabacteroides johnsonii CL02T12C29.</title>
        <authorList>
            <consortium name="The Broad Institute Genome Sequencing Platform"/>
            <person name="Earl A."/>
            <person name="Ward D."/>
            <person name="Feldgarden M."/>
            <person name="Gevers D."/>
            <person name="Zitomersky N.L."/>
            <person name="Coyne M.J."/>
            <person name="Comstock L.E."/>
            <person name="Young S.K."/>
            <person name="Zeng Q."/>
            <person name="Gargeya S."/>
            <person name="Fitzgerald M."/>
            <person name="Haas B."/>
            <person name="Abouelleil A."/>
            <person name="Alvarado L."/>
            <person name="Arachchi H.M."/>
            <person name="Berlin A."/>
            <person name="Chapman S.B."/>
            <person name="Gearin G."/>
            <person name="Goldberg J."/>
            <person name="Griggs A."/>
            <person name="Gujja S."/>
            <person name="Hansen M."/>
            <person name="Heiman D."/>
            <person name="Howarth C."/>
            <person name="Larimer J."/>
            <person name="Lui A."/>
            <person name="MacDonald P.J.P."/>
            <person name="McCowen C."/>
            <person name="Montmayeur A."/>
            <person name="Murphy C."/>
            <person name="Neiman D."/>
            <person name="Pearson M."/>
            <person name="Priest M."/>
            <person name="Roberts A."/>
            <person name="Saif S."/>
            <person name="Shea T."/>
            <person name="Sisk P."/>
            <person name="Stolte C."/>
            <person name="Sykes S."/>
            <person name="Wortman J."/>
            <person name="Nusbaum C."/>
            <person name="Birren B."/>
        </authorList>
    </citation>
    <scope>NUCLEOTIDE SEQUENCE [LARGE SCALE GENOMIC DNA]</scope>
    <source>
        <strain evidence="1 2">CL02T12C29</strain>
    </source>
</reference>
<comment type="caution">
    <text evidence="1">The sequence shown here is derived from an EMBL/GenBank/DDBJ whole genome shotgun (WGS) entry which is preliminary data.</text>
</comment>
<dbReference type="AlphaFoldDB" id="K5XZZ8"/>